<name>A0A2T0PZ69_9ACTN</name>
<dbReference type="Pfam" id="PF03551">
    <property type="entry name" value="PadR"/>
    <property type="match status" value="1"/>
</dbReference>
<evidence type="ECO:0000256" key="1">
    <source>
        <dbReference type="SAM" id="MobiDB-lite"/>
    </source>
</evidence>
<evidence type="ECO:0000313" key="4">
    <source>
        <dbReference type="Proteomes" id="UP000237846"/>
    </source>
</evidence>
<dbReference type="PANTHER" id="PTHR33169:SF14">
    <property type="entry name" value="TRANSCRIPTIONAL REGULATOR RV3488"/>
    <property type="match status" value="1"/>
</dbReference>
<dbReference type="OrthoDB" id="8443918at2"/>
<keyword evidence="4" id="KW-1185">Reference proteome</keyword>
<dbReference type="InterPro" id="IPR005149">
    <property type="entry name" value="Tscrpt_reg_PadR_N"/>
</dbReference>
<dbReference type="AlphaFoldDB" id="A0A2T0PZ69"/>
<dbReference type="InterPro" id="IPR052509">
    <property type="entry name" value="Metal_resp_DNA-bind_regulator"/>
</dbReference>
<dbReference type="InterPro" id="IPR036388">
    <property type="entry name" value="WH-like_DNA-bd_sf"/>
</dbReference>
<dbReference type="InterPro" id="IPR036390">
    <property type="entry name" value="WH_DNA-bd_sf"/>
</dbReference>
<dbReference type="SUPFAM" id="SSF46785">
    <property type="entry name" value="Winged helix' DNA-binding domain"/>
    <property type="match status" value="1"/>
</dbReference>
<dbReference type="Gene3D" id="1.10.10.10">
    <property type="entry name" value="Winged helix-like DNA-binding domain superfamily/Winged helix DNA-binding domain"/>
    <property type="match status" value="1"/>
</dbReference>
<dbReference type="PANTHER" id="PTHR33169">
    <property type="entry name" value="PADR-FAMILY TRANSCRIPTIONAL REGULATOR"/>
    <property type="match status" value="1"/>
</dbReference>
<proteinExistence type="predicted"/>
<sequence>MSATRLLVLGVVRRHDGAHGYLVRNELLSWGIEDWTNVKWGSIYHALKKLAAEGLLAATEVPDCRTDYRITPEGEAEFLRLLRDALRRPDPRADSLSAALALLPALPRAEAVALLRERLAVEETSHTVLRDSGPHDWEEPGDISELVNLWSHTFAAGAEWTRDLIARLEEGAYTMSGDPGAEEPPGAAAARAAEGRRLSA</sequence>
<dbReference type="EMBL" id="PVZC01000007">
    <property type="protein sequence ID" value="PRX96821.1"/>
    <property type="molecule type" value="Genomic_DNA"/>
</dbReference>
<feature type="compositionally biased region" description="Low complexity" evidence="1">
    <location>
        <begin position="183"/>
        <end position="192"/>
    </location>
</feature>
<comment type="caution">
    <text evidence="3">The sequence shown here is derived from an EMBL/GenBank/DDBJ whole genome shotgun (WGS) entry which is preliminary data.</text>
</comment>
<feature type="domain" description="Transcription regulator PadR N-terminal" evidence="2">
    <location>
        <begin position="8"/>
        <end position="78"/>
    </location>
</feature>
<dbReference type="RefSeq" id="WP_106250353.1">
    <property type="nucleotide sequence ID" value="NZ_PVZC01000007.1"/>
</dbReference>
<organism evidence="3 4">
    <name type="scientific">Allonocardiopsis opalescens</name>
    <dbReference type="NCBI Taxonomy" id="1144618"/>
    <lineage>
        <taxon>Bacteria</taxon>
        <taxon>Bacillati</taxon>
        <taxon>Actinomycetota</taxon>
        <taxon>Actinomycetes</taxon>
        <taxon>Streptosporangiales</taxon>
        <taxon>Allonocardiopsis</taxon>
    </lineage>
</organism>
<evidence type="ECO:0000259" key="2">
    <source>
        <dbReference type="Pfam" id="PF03551"/>
    </source>
</evidence>
<evidence type="ECO:0000313" key="3">
    <source>
        <dbReference type="EMBL" id="PRX96821.1"/>
    </source>
</evidence>
<dbReference type="Proteomes" id="UP000237846">
    <property type="component" value="Unassembled WGS sequence"/>
</dbReference>
<accession>A0A2T0PZ69</accession>
<gene>
    <name evidence="3" type="ORF">CLV72_107344</name>
</gene>
<reference evidence="3 4" key="1">
    <citation type="submission" date="2018-03" db="EMBL/GenBank/DDBJ databases">
        <title>Genomic Encyclopedia of Archaeal and Bacterial Type Strains, Phase II (KMG-II): from individual species to whole genera.</title>
        <authorList>
            <person name="Goeker M."/>
        </authorList>
    </citation>
    <scope>NUCLEOTIDE SEQUENCE [LARGE SCALE GENOMIC DNA]</scope>
    <source>
        <strain evidence="3 4">DSM 45601</strain>
    </source>
</reference>
<protein>
    <submittedName>
        <fullName evidence="3">PadR family transcriptional regulator</fullName>
    </submittedName>
</protein>
<feature type="region of interest" description="Disordered" evidence="1">
    <location>
        <begin position="175"/>
        <end position="200"/>
    </location>
</feature>